<evidence type="ECO:0000256" key="2">
    <source>
        <dbReference type="ARBA" id="ARBA00012251"/>
    </source>
</evidence>
<organism evidence="10 11">
    <name type="scientific">Sparassis crispa</name>
    <dbReference type="NCBI Taxonomy" id="139825"/>
    <lineage>
        <taxon>Eukaryota</taxon>
        <taxon>Fungi</taxon>
        <taxon>Dikarya</taxon>
        <taxon>Basidiomycota</taxon>
        <taxon>Agaricomycotina</taxon>
        <taxon>Agaricomycetes</taxon>
        <taxon>Polyporales</taxon>
        <taxon>Sparassidaceae</taxon>
        <taxon>Sparassis</taxon>
    </lineage>
</organism>
<dbReference type="SUPFAM" id="SSF57850">
    <property type="entry name" value="RING/U-box"/>
    <property type="match status" value="2"/>
</dbReference>
<dbReference type="InterPro" id="IPR044066">
    <property type="entry name" value="TRIAD_supradom"/>
</dbReference>
<evidence type="ECO:0000256" key="3">
    <source>
        <dbReference type="ARBA" id="ARBA00022679"/>
    </source>
</evidence>
<evidence type="ECO:0000256" key="1">
    <source>
        <dbReference type="ARBA" id="ARBA00001798"/>
    </source>
</evidence>
<protein>
    <recommendedName>
        <fullName evidence="2">RBR-type E3 ubiquitin transferase</fullName>
        <ecNumber evidence="2">2.3.2.31</ecNumber>
    </recommendedName>
</protein>
<evidence type="ECO:0000256" key="7">
    <source>
        <dbReference type="ARBA" id="ARBA00022786"/>
    </source>
</evidence>
<keyword evidence="7" id="KW-0833">Ubl conjugation pathway</keyword>
<dbReference type="InParanoid" id="A0A401GZ88"/>
<name>A0A401GZ88_9APHY</name>
<reference evidence="10 11" key="1">
    <citation type="journal article" date="2018" name="Sci. Rep.">
        <title>Genome sequence of the cauliflower mushroom Sparassis crispa (Hanabiratake) and its association with beneficial usage.</title>
        <authorList>
            <person name="Kiyama R."/>
            <person name="Furutani Y."/>
            <person name="Kawaguchi K."/>
            <person name="Nakanishi T."/>
        </authorList>
    </citation>
    <scope>NUCLEOTIDE SEQUENCE [LARGE SCALE GENOMIC DNA]</scope>
</reference>
<dbReference type="RefSeq" id="XP_027618391.1">
    <property type="nucleotide sequence ID" value="XM_027762590.1"/>
</dbReference>
<evidence type="ECO:0000256" key="5">
    <source>
        <dbReference type="ARBA" id="ARBA00022737"/>
    </source>
</evidence>
<keyword evidence="8" id="KW-0862">Zinc</keyword>
<dbReference type="PROSITE" id="PS51873">
    <property type="entry name" value="TRIAD"/>
    <property type="match status" value="1"/>
</dbReference>
<keyword evidence="6" id="KW-0863">Zinc-finger</keyword>
<dbReference type="Pfam" id="PF01485">
    <property type="entry name" value="IBR"/>
    <property type="match status" value="1"/>
</dbReference>
<dbReference type="PANTHER" id="PTHR11685">
    <property type="entry name" value="RBR FAMILY RING FINGER AND IBR DOMAIN-CONTAINING"/>
    <property type="match status" value="1"/>
</dbReference>
<comment type="caution">
    <text evidence="10">The sequence shown here is derived from an EMBL/GenBank/DDBJ whole genome shotgun (WGS) entry which is preliminary data.</text>
</comment>
<dbReference type="AlphaFoldDB" id="A0A401GZ88"/>
<dbReference type="STRING" id="139825.A0A401GZ88"/>
<proteinExistence type="predicted"/>
<keyword evidence="11" id="KW-1185">Reference proteome</keyword>
<keyword evidence="5" id="KW-0677">Repeat</keyword>
<keyword evidence="4" id="KW-0479">Metal-binding</keyword>
<comment type="catalytic activity">
    <reaction evidence="1">
        <text>[E2 ubiquitin-conjugating enzyme]-S-ubiquitinyl-L-cysteine + [acceptor protein]-L-lysine = [E2 ubiquitin-conjugating enzyme]-L-cysteine + [acceptor protein]-N(6)-ubiquitinyl-L-lysine.</text>
        <dbReference type="EC" id="2.3.2.31"/>
    </reaction>
</comment>
<keyword evidence="3" id="KW-0808">Transferase</keyword>
<dbReference type="GO" id="GO:0008270">
    <property type="term" value="F:zinc ion binding"/>
    <property type="evidence" value="ECO:0007669"/>
    <property type="project" value="UniProtKB-KW"/>
</dbReference>
<evidence type="ECO:0000256" key="6">
    <source>
        <dbReference type="ARBA" id="ARBA00022771"/>
    </source>
</evidence>
<evidence type="ECO:0000313" key="10">
    <source>
        <dbReference type="EMBL" id="GBE87478.1"/>
    </source>
</evidence>
<feature type="domain" description="RING-type" evidence="9">
    <location>
        <begin position="111"/>
        <end position="306"/>
    </location>
</feature>
<evidence type="ECO:0000259" key="9">
    <source>
        <dbReference type="PROSITE" id="PS51873"/>
    </source>
</evidence>
<dbReference type="GeneID" id="38784395"/>
<evidence type="ECO:0000313" key="11">
    <source>
        <dbReference type="Proteomes" id="UP000287166"/>
    </source>
</evidence>
<dbReference type="Proteomes" id="UP000287166">
    <property type="component" value="Unassembled WGS sequence"/>
</dbReference>
<dbReference type="EC" id="2.3.2.31" evidence="2"/>
<evidence type="ECO:0000256" key="4">
    <source>
        <dbReference type="ARBA" id="ARBA00022723"/>
    </source>
</evidence>
<dbReference type="InterPro" id="IPR002867">
    <property type="entry name" value="IBR_dom"/>
</dbReference>
<dbReference type="Gene3D" id="1.20.120.1750">
    <property type="match status" value="1"/>
</dbReference>
<accession>A0A401GZ88</accession>
<dbReference type="OrthoDB" id="9977870at2759"/>
<dbReference type="CDD" id="cd22584">
    <property type="entry name" value="Rcat_RBR_unk"/>
    <property type="match status" value="1"/>
</dbReference>
<dbReference type="EMBL" id="BFAD01000011">
    <property type="protein sequence ID" value="GBE87478.1"/>
    <property type="molecule type" value="Genomic_DNA"/>
</dbReference>
<dbReference type="GO" id="GO:0061630">
    <property type="term" value="F:ubiquitin protein ligase activity"/>
    <property type="evidence" value="ECO:0007669"/>
    <property type="project" value="UniProtKB-EC"/>
</dbReference>
<evidence type="ECO:0000256" key="8">
    <source>
        <dbReference type="ARBA" id="ARBA00022833"/>
    </source>
</evidence>
<dbReference type="InterPro" id="IPR031127">
    <property type="entry name" value="E3_UB_ligase_RBR"/>
</dbReference>
<dbReference type="GO" id="GO:0016567">
    <property type="term" value="P:protein ubiquitination"/>
    <property type="evidence" value="ECO:0007669"/>
    <property type="project" value="InterPro"/>
</dbReference>
<gene>
    <name evidence="10" type="ORF">SCP_1101540</name>
</gene>
<sequence length="423" mass="48117">MKVPQYVNDFEHHENVPMFCPDPFDVDVVETVTLTESGEPRVLQPISNARHVTLRERLAARAKNLPLPRMHIGESQRPHSKLPQIYDRVVGRLFSRRPRERPLPPLPATLPRHDCVICQSPIADIEIHAPCGHYLDPQCLVALVEASTGNQLQFPPRCCQRPIPFTQFEPYLSPSLAALYSEKEAEFSTRRRVYCANPVCSRFLGPRTRGPSFRIISCPSRCGTLTCNCCRAAVSNSEPAAHRCRHDRRERAVLALASRKKWARCPACEQVIELHSGCYHMTCLCGQQFCYLCGAPWKTCACVQWEVVQLRDVGEHLDVGPEVRHRASGRGRNERADVLWEAPRPVVCDDRLRPCPEVVRIASEKRPAPEFVENDPETWDASLVDDDVVIRGLLAQHRRRKRRRVNTQDENVYMASVSGGHYE</sequence>